<dbReference type="Gene3D" id="3.40.50.11980">
    <property type="match status" value="1"/>
</dbReference>
<evidence type="ECO:0000313" key="10">
    <source>
        <dbReference type="Proteomes" id="UP000596742"/>
    </source>
</evidence>
<dbReference type="Pfam" id="PF16953">
    <property type="entry name" value="PRORP"/>
    <property type="match status" value="1"/>
</dbReference>
<dbReference type="PANTHER" id="PTHR13547:SF1">
    <property type="entry name" value="MITOCHONDRIAL RIBONUCLEASE P CATALYTIC SUBUNIT"/>
    <property type="match status" value="1"/>
</dbReference>
<dbReference type="AlphaFoldDB" id="A0A8B6G264"/>
<evidence type="ECO:0000256" key="6">
    <source>
        <dbReference type="ARBA" id="ARBA00022946"/>
    </source>
</evidence>
<dbReference type="OrthoDB" id="46913at2759"/>
<evidence type="ECO:0000256" key="5">
    <source>
        <dbReference type="ARBA" id="ARBA00022833"/>
    </source>
</evidence>
<keyword evidence="6" id="KW-0809">Transit peptide</keyword>
<keyword evidence="5" id="KW-0862">Zinc</keyword>
<keyword evidence="4" id="KW-0378">Hydrolase</keyword>
<dbReference type="GO" id="GO:0097745">
    <property type="term" value="P:mitochondrial tRNA 5'-end processing"/>
    <property type="evidence" value="ECO:0007669"/>
    <property type="project" value="TreeGrafter"/>
</dbReference>
<dbReference type="PANTHER" id="PTHR13547">
    <property type="match status" value="1"/>
</dbReference>
<evidence type="ECO:0000256" key="7">
    <source>
        <dbReference type="ARBA" id="ARBA00023128"/>
    </source>
</evidence>
<keyword evidence="7" id="KW-0496">Mitochondrion</keyword>
<dbReference type="GO" id="GO:0046872">
    <property type="term" value="F:metal ion binding"/>
    <property type="evidence" value="ECO:0007669"/>
    <property type="project" value="UniProtKB-KW"/>
</dbReference>
<evidence type="ECO:0000256" key="4">
    <source>
        <dbReference type="ARBA" id="ARBA00022801"/>
    </source>
</evidence>
<keyword evidence="10" id="KW-1185">Reference proteome</keyword>
<dbReference type="EMBL" id="UYJE01007762">
    <property type="protein sequence ID" value="VDI57605.1"/>
    <property type="molecule type" value="Genomic_DNA"/>
</dbReference>
<evidence type="ECO:0000259" key="8">
    <source>
        <dbReference type="Pfam" id="PF16953"/>
    </source>
</evidence>
<dbReference type="GO" id="GO:0004526">
    <property type="term" value="F:ribonuclease P activity"/>
    <property type="evidence" value="ECO:0007669"/>
    <property type="project" value="TreeGrafter"/>
</dbReference>
<keyword evidence="3" id="KW-0479">Metal-binding</keyword>
<dbReference type="GO" id="GO:0030678">
    <property type="term" value="C:mitochondrial ribonuclease P complex"/>
    <property type="evidence" value="ECO:0007669"/>
    <property type="project" value="TreeGrafter"/>
</dbReference>
<evidence type="ECO:0000313" key="9">
    <source>
        <dbReference type="EMBL" id="VDI57605.1"/>
    </source>
</evidence>
<comment type="similarity">
    <text evidence="2">Belongs to the PPR family. P subfamily.</text>
</comment>
<accession>A0A8B6G264</accession>
<evidence type="ECO:0000256" key="1">
    <source>
        <dbReference type="ARBA" id="ARBA00004173"/>
    </source>
</evidence>
<protein>
    <submittedName>
        <fullName evidence="9">Mitochondrial ribonuclease P protein 3</fullName>
    </submittedName>
</protein>
<organism evidence="9 10">
    <name type="scientific">Mytilus galloprovincialis</name>
    <name type="common">Mediterranean mussel</name>
    <dbReference type="NCBI Taxonomy" id="29158"/>
    <lineage>
        <taxon>Eukaryota</taxon>
        <taxon>Metazoa</taxon>
        <taxon>Spiralia</taxon>
        <taxon>Lophotrochozoa</taxon>
        <taxon>Mollusca</taxon>
        <taxon>Bivalvia</taxon>
        <taxon>Autobranchia</taxon>
        <taxon>Pteriomorphia</taxon>
        <taxon>Mytilida</taxon>
        <taxon>Mytiloidea</taxon>
        <taxon>Mytilidae</taxon>
        <taxon>Mytilinae</taxon>
        <taxon>Mytilus</taxon>
    </lineage>
</organism>
<gene>
    <name evidence="9" type="ORF">MGAL_10B007998</name>
</gene>
<dbReference type="Proteomes" id="UP000596742">
    <property type="component" value="Unassembled WGS sequence"/>
</dbReference>
<dbReference type="InterPro" id="IPR031595">
    <property type="entry name" value="PRORP_C"/>
</dbReference>
<name>A0A8B6G264_MYTGA</name>
<dbReference type="GO" id="GO:0001682">
    <property type="term" value="P:tRNA 5'-leader removal"/>
    <property type="evidence" value="ECO:0007669"/>
    <property type="project" value="TreeGrafter"/>
</dbReference>
<proteinExistence type="inferred from homology"/>
<feature type="domain" description="PRORP" evidence="8">
    <location>
        <begin position="323"/>
        <end position="552"/>
    </location>
</feature>
<comment type="subcellular location">
    <subcellularLocation>
        <location evidence="1">Mitochondrion</location>
    </subcellularLocation>
</comment>
<reference evidence="9" key="1">
    <citation type="submission" date="2018-11" db="EMBL/GenBank/DDBJ databases">
        <authorList>
            <person name="Alioto T."/>
            <person name="Alioto T."/>
        </authorList>
    </citation>
    <scope>NUCLEOTIDE SEQUENCE</scope>
</reference>
<sequence length="558" mass="65790">MTFRQLIKLSCRCGTTRSHFHSSNSICLYNKPTYSKIRYYYSSIKVQQCRQIYTKSHYFKKETENVEEISTDKWDGFGTVLKEFHLAVTESNTQFTVQYFEDLESRVKEENHHKSKLFDNIVMIELEENKNLDGANIFLEYLSQKGRKLGIIPRVEYIELLGKTNSNHENDELIYSQFKECEGYLDILDRRLLQKLIAAFSTTTQWKKGLELVNKVDSYTGIPFSFYIPILKAALNNQDLECFISTFDMAYNDRPSHDPHESIIQEVLEETIDVCKKYPEGPTFDYLLNMLQKYYIFPNEDTANDIQNYLEKVYGCEVKKTVINYKGECKSCMRKMEHAEITKEEFQELRSVFLDRTLYEGDTFYWTSPEELKTFLSFLEKNGPFDIVIDNLNLIFSQVTRPNQHGSSFQKCQKAVDYFANKGKRVLVVTRKTFPREYRNANTFKVHRSTHDDSYMLFGALFSGYSCMFMSKDYFRDSKHRLGTKHGEIFQKWQRSRQVSLLTKAYSDHFTVLWPRTYDPRAQMTDDGALHIPFRSENDRITSYETPTTFLCAKFNIK</sequence>
<evidence type="ECO:0000256" key="2">
    <source>
        <dbReference type="ARBA" id="ARBA00007626"/>
    </source>
</evidence>
<evidence type="ECO:0000256" key="3">
    <source>
        <dbReference type="ARBA" id="ARBA00022723"/>
    </source>
</evidence>
<comment type="caution">
    <text evidence="9">The sequence shown here is derived from an EMBL/GenBank/DDBJ whole genome shotgun (WGS) entry which is preliminary data.</text>
</comment>